<dbReference type="InterPro" id="IPR031052">
    <property type="entry name" value="FHY3/FAR1"/>
</dbReference>
<dbReference type="GO" id="GO:0008270">
    <property type="term" value="F:zinc ion binding"/>
    <property type="evidence" value="ECO:0007669"/>
    <property type="project" value="UniProtKB-UniRule"/>
</dbReference>
<evidence type="ECO:0000256" key="1">
    <source>
        <dbReference type="RuleBase" id="RU367018"/>
    </source>
</evidence>
<comment type="caution">
    <text evidence="4">The sequence shown here is derived from an EMBL/GenBank/DDBJ whole genome shotgun (WGS) entry which is preliminary data.</text>
</comment>
<dbReference type="Pfam" id="PF10551">
    <property type="entry name" value="MULE"/>
    <property type="match status" value="1"/>
</dbReference>
<keyword evidence="1" id="KW-0539">Nucleus</keyword>
<dbReference type="InterPro" id="IPR018289">
    <property type="entry name" value="MULE_transposase_dom"/>
</dbReference>
<keyword evidence="1" id="KW-0862">Zinc</keyword>
<feature type="compositionally biased region" description="Acidic residues" evidence="2">
    <location>
        <begin position="391"/>
        <end position="410"/>
    </location>
</feature>
<dbReference type="EMBL" id="JAZDWU010000002">
    <property type="protein sequence ID" value="KAL0012005.1"/>
    <property type="molecule type" value="Genomic_DNA"/>
</dbReference>
<gene>
    <name evidence="4" type="ORF">SO802_007113</name>
</gene>
<organism evidence="4 5">
    <name type="scientific">Lithocarpus litseifolius</name>
    <dbReference type="NCBI Taxonomy" id="425828"/>
    <lineage>
        <taxon>Eukaryota</taxon>
        <taxon>Viridiplantae</taxon>
        <taxon>Streptophyta</taxon>
        <taxon>Embryophyta</taxon>
        <taxon>Tracheophyta</taxon>
        <taxon>Spermatophyta</taxon>
        <taxon>Magnoliopsida</taxon>
        <taxon>eudicotyledons</taxon>
        <taxon>Gunneridae</taxon>
        <taxon>Pentapetalae</taxon>
        <taxon>rosids</taxon>
        <taxon>fabids</taxon>
        <taxon>Fagales</taxon>
        <taxon>Fagaceae</taxon>
        <taxon>Lithocarpus</taxon>
    </lineage>
</organism>
<dbReference type="PANTHER" id="PTHR31669:SF302">
    <property type="entry name" value="PROTEIN FAR1-RELATED SEQUENCE"/>
    <property type="match status" value="1"/>
</dbReference>
<evidence type="ECO:0000259" key="3">
    <source>
        <dbReference type="Pfam" id="PF10551"/>
    </source>
</evidence>
<dbReference type="AlphaFoldDB" id="A0AAW2DRR0"/>
<dbReference type="GO" id="GO:0005634">
    <property type="term" value="C:nucleus"/>
    <property type="evidence" value="ECO:0007669"/>
    <property type="project" value="UniProtKB-SubCell"/>
</dbReference>
<accession>A0AAW2DRR0</accession>
<evidence type="ECO:0000313" key="5">
    <source>
        <dbReference type="Proteomes" id="UP001459277"/>
    </source>
</evidence>
<evidence type="ECO:0000256" key="2">
    <source>
        <dbReference type="SAM" id="MobiDB-lite"/>
    </source>
</evidence>
<keyword evidence="1" id="KW-0479">Metal-binding</keyword>
<dbReference type="GO" id="GO:0006355">
    <property type="term" value="P:regulation of DNA-templated transcription"/>
    <property type="evidence" value="ECO:0007669"/>
    <property type="project" value="UniProtKB-UniRule"/>
</dbReference>
<feature type="region of interest" description="Disordered" evidence="2">
    <location>
        <begin position="384"/>
        <end position="410"/>
    </location>
</feature>
<comment type="function">
    <text evidence="1">Putative transcription activator involved in regulating light control of development.</text>
</comment>
<reference evidence="4 5" key="1">
    <citation type="submission" date="2024-01" db="EMBL/GenBank/DDBJ databases">
        <title>A telomere-to-telomere, gap-free genome of sweet tea (Lithocarpus litseifolius).</title>
        <authorList>
            <person name="Zhou J."/>
        </authorList>
    </citation>
    <scope>NUCLEOTIDE SEQUENCE [LARGE SCALE GENOMIC DNA]</scope>
    <source>
        <strain evidence="4">Zhou-2022a</strain>
        <tissue evidence="4">Leaf</tissue>
    </source>
</reference>
<name>A0AAW2DRR0_9ROSI</name>
<keyword evidence="1" id="KW-0863">Zinc-finger</keyword>
<dbReference type="PANTHER" id="PTHR31669">
    <property type="entry name" value="PROTEIN FAR1-RELATED SEQUENCE 10-RELATED"/>
    <property type="match status" value="1"/>
</dbReference>
<keyword evidence="5" id="KW-1185">Reference proteome</keyword>
<protein>
    <recommendedName>
        <fullName evidence="1">Protein FAR1-RELATED SEQUENCE</fullName>
    </recommendedName>
</protein>
<sequence length="410" mass="48121">MAYQYFGDVVTFDTTYKTNKYDMPCAPFTGLNHHCQSILFGCALLQDETEQTFVWLFETWLQAMWGKEPKSIITDQELAMGAAVAKVFPRTRHRLCLWHIKKKFPEKLSHIYHKKSIFKRELKRCIRESPSVEKFEEAWKSLILTYGLERNEWLEGLYNIRESWEPVYNRNTFFAGMNTTQRSESINASFDSFVNSRTTLKDFVVKFAKAVDSRYKKERKEDFDSRHKTPSWIPSHYILQRWTKEANKELKSVEYRSSFEDEHHMLRALRSIHVCQRVSQLSYFAEKSEDIYKMIISDLDHTLKKAFGMENELLEDKEDDEMDMHHKSDPHVSQTKGRKKSTEKQGLGGRIKGGLEISLAHATTKRRSCDLCGGYGHNRRTCKQYNGEGSDYQDEENMTEVDDNDIDDLA</sequence>
<dbReference type="Proteomes" id="UP001459277">
    <property type="component" value="Unassembled WGS sequence"/>
</dbReference>
<comment type="similarity">
    <text evidence="1">Belongs to the FHY3/FAR1 family.</text>
</comment>
<feature type="region of interest" description="Disordered" evidence="2">
    <location>
        <begin position="316"/>
        <end position="350"/>
    </location>
</feature>
<feature type="domain" description="MULE transposase" evidence="3">
    <location>
        <begin position="9"/>
        <end position="103"/>
    </location>
</feature>
<comment type="subcellular location">
    <subcellularLocation>
        <location evidence="1">Nucleus</location>
    </subcellularLocation>
</comment>
<evidence type="ECO:0000313" key="4">
    <source>
        <dbReference type="EMBL" id="KAL0012005.1"/>
    </source>
</evidence>
<proteinExistence type="inferred from homology"/>